<dbReference type="Gene3D" id="3.40.50.720">
    <property type="entry name" value="NAD(P)-binding Rossmann-like Domain"/>
    <property type="match status" value="1"/>
</dbReference>
<dbReference type="SUPFAM" id="SSF51735">
    <property type="entry name" value="NAD(P)-binding Rossmann-fold domains"/>
    <property type="match status" value="1"/>
</dbReference>
<evidence type="ECO:0000259" key="1">
    <source>
        <dbReference type="Pfam" id="PF13460"/>
    </source>
</evidence>
<reference evidence="2 3" key="1">
    <citation type="submission" date="2024-01" db="EMBL/GenBank/DDBJ databases">
        <title>Characterization of antibiotic resistant novel bacterial strains and their environmental applications.</title>
        <authorList>
            <person name="Manzoor S."/>
            <person name="Abbas S."/>
            <person name="Arshad M."/>
            <person name="Ahmed I."/>
        </authorList>
    </citation>
    <scope>NUCLEOTIDE SEQUENCE [LARGE SCALE GENOMIC DNA]</scope>
    <source>
        <strain evidence="2 3">NCCP-602</strain>
    </source>
</reference>
<dbReference type="Pfam" id="PF13460">
    <property type="entry name" value="NAD_binding_10"/>
    <property type="match status" value="1"/>
</dbReference>
<dbReference type="InterPro" id="IPR051606">
    <property type="entry name" value="Polyketide_Oxido-like"/>
</dbReference>
<dbReference type="InterPro" id="IPR036291">
    <property type="entry name" value="NAD(P)-bd_dom_sf"/>
</dbReference>
<evidence type="ECO:0000313" key="3">
    <source>
        <dbReference type="Proteomes" id="UP001498238"/>
    </source>
</evidence>
<dbReference type="PANTHER" id="PTHR43355:SF2">
    <property type="entry name" value="FLAVIN REDUCTASE (NADPH)"/>
    <property type="match status" value="1"/>
</dbReference>
<evidence type="ECO:0000313" key="2">
    <source>
        <dbReference type="EMBL" id="GAA0036744.1"/>
    </source>
</evidence>
<dbReference type="EMBL" id="BAAAAF010000012">
    <property type="protein sequence ID" value="GAA0036744.1"/>
    <property type="molecule type" value="Genomic_DNA"/>
</dbReference>
<dbReference type="PANTHER" id="PTHR43355">
    <property type="entry name" value="FLAVIN REDUCTASE (NADPH)"/>
    <property type="match status" value="1"/>
</dbReference>
<dbReference type="InterPro" id="IPR016040">
    <property type="entry name" value="NAD(P)-bd_dom"/>
</dbReference>
<feature type="domain" description="NAD(P)-binding" evidence="1">
    <location>
        <begin position="8"/>
        <end position="188"/>
    </location>
</feature>
<name>A0ABP3CA94_9MICO</name>
<proteinExistence type="predicted"/>
<protein>
    <submittedName>
        <fullName evidence="2">SDR family oxidoreductase</fullName>
    </submittedName>
</protein>
<dbReference type="RefSeq" id="WP_339393472.1">
    <property type="nucleotide sequence ID" value="NZ_BAAAAF010000012.1"/>
</dbReference>
<organism evidence="2 3">
    <name type="scientific">Brevibacterium metallidurans</name>
    <dbReference type="NCBI Taxonomy" id="1482676"/>
    <lineage>
        <taxon>Bacteria</taxon>
        <taxon>Bacillati</taxon>
        <taxon>Actinomycetota</taxon>
        <taxon>Actinomycetes</taxon>
        <taxon>Micrococcales</taxon>
        <taxon>Brevibacteriaceae</taxon>
        <taxon>Brevibacterium</taxon>
    </lineage>
</organism>
<dbReference type="Proteomes" id="UP001498238">
    <property type="component" value="Unassembled WGS sequence"/>
</dbReference>
<keyword evidence="3" id="KW-1185">Reference proteome</keyword>
<accession>A0ABP3CA94</accession>
<gene>
    <name evidence="2" type="ORF">NCCP602_27050</name>
</gene>
<sequence length="211" mass="22747">MTNVLILGANGRIARFVVASLSKQSDISQTLLVRDASKLAEVPDNARVITADVLDTAALTDAVRGQDIVYANLTGDDIDEQAQSVVAAMDSAGVPRLIFVLALGIYGEVPGAFGEWNDRMIGTELRVFAKAAEVLEASDLDYTILRPAWLDDAEDASYEITVKGEPFKGTVVARQAVGDLIVEIIDEPTRHSRASLGVDRPHTDGDKPYFM</sequence>
<comment type="caution">
    <text evidence="2">The sequence shown here is derived from an EMBL/GenBank/DDBJ whole genome shotgun (WGS) entry which is preliminary data.</text>
</comment>